<sequence length="325" mass="34248">MKAVRIDAFCAADSVRVSDAPKPEPAPGEVRLRIAYAGVNPVDWKICQGAMAAVFPHQFPLTLGWDAAGEIDQVGEGVSRLAPGQRVMGYCRQYGTPVERGTYAEYICVPESLLVPIPDSLALMSAAALPLPFLTAWQALVQAGGLQAGETVAIVGAAGGVGSMAVQLARLQGARVIAYSRPANHSYVKGLGAEIALDYQALFDPSPVLETRPDLLLDCSGGEALAAGLERVRTGGRLVSIAGQPDAGRAEALGVRAQRIVAKADQAQLEHLARLCAEGRLQLPEIDVMPLASVAEALGRSRQGTVRGKLVLEVARLCWQDQVIV</sequence>
<organism evidence="2 3">
    <name type="scientific">Zoogloea dura</name>
    <dbReference type="NCBI Taxonomy" id="2728840"/>
    <lineage>
        <taxon>Bacteria</taxon>
        <taxon>Pseudomonadati</taxon>
        <taxon>Pseudomonadota</taxon>
        <taxon>Betaproteobacteria</taxon>
        <taxon>Rhodocyclales</taxon>
        <taxon>Zoogloeaceae</taxon>
        <taxon>Zoogloea</taxon>
    </lineage>
</organism>
<dbReference type="AlphaFoldDB" id="A0A848GC47"/>
<dbReference type="CDD" id="cd05289">
    <property type="entry name" value="MDR_like_2"/>
    <property type="match status" value="1"/>
</dbReference>
<gene>
    <name evidence="2" type="ORF">HHL15_19620</name>
</gene>
<dbReference type="GO" id="GO:0016491">
    <property type="term" value="F:oxidoreductase activity"/>
    <property type="evidence" value="ECO:0007669"/>
    <property type="project" value="InterPro"/>
</dbReference>
<dbReference type="InterPro" id="IPR020843">
    <property type="entry name" value="ER"/>
</dbReference>
<feature type="domain" description="Enoyl reductase (ER)" evidence="1">
    <location>
        <begin position="11"/>
        <end position="312"/>
    </location>
</feature>
<dbReference type="InterPro" id="IPR011032">
    <property type="entry name" value="GroES-like_sf"/>
</dbReference>
<protein>
    <submittedName>
        <fullName evidence="2">NADP-dependent oxidoreductase</fullName>
    </submittedName>
</protein>
<dbReference type="Gene3D" id="3.40.50.720">
    <property type="entry name" value="NAD(P)-binding Rossmann-like Domain"/>
    <property type="match status" value="1"/>
</dbReference>
<dbReference type="InterPro" id="IPR013154">
    <property type="entry name" value="ADH-like_N"/>
</dbReference>
<dbReference type="SUPFAM" id="SSF51735">
    <property type="entry name" value="NAD(P)-binding Rossmann-fold domains"/>
    <property type="match status" value="1"/>
</dbReference>
<dbReference type="Proteomes" id="UP000580043">
    <property type="component" value="Unassembled WGS sequence"/>
</dbReference>
<keyword evidence="3" id="KW-1185">Reference proteome</keyword>
<dbReference type="InterPro" id="IPR052585">
    <property type="entry name" value="Lipid_raft_assoc_Zn_ADH"/>
</dbReference>
<dbReference type="Pfam" id="PF08240">
    <property type="entry name" value="ADH_N"/>
    <property type="match status" value="1"/>
</dbReference>
<dbReference type="RefSeq" id="WP_169147505.1">
    <property type="nucleotide sequence ID" value="NZ_JABBGA010000020.1"/>
</dbReference>
<dbReference type="PANTHER" id="PTHR43482:SF1">
    <property type="entry name" value="PROTEIN AST1-RELATED"/>
    <property type="match status" value="1"/>
</dbReference>
<evidence type="ECO:0000313" key="2">
    <source>
        <dbReference type="EMBL" id="NML27973.1"/>
    </source>
</evidence>
<proteinExistence type="predicted"/>
<dbReference type="SMART" id="SM00829">
    <property type="entry name" value="PKS_ER"/>
    <property type="match status" value="1"/>
</dbReference>
<dbReference type="Gene3D" id="3.90.180.10">
    <property type="entry name" value="Medium-chain alcohol dehydrogenases, catalytic domain"/>
    <property type="match status" value="1"/>
</dbReference>
<name>A0A848GC47_9RHOO</name>
<dbReference type="PANTHER" id="PTHR43482">
    <property type="entry name" value="PROTEIN AST1-RELATED"/>
    <property type="match status" value="1"/>
</dbReference>
<evidence type="ECO:0000259" key="1">
    <source>
        <dbReference type="SMART" id="SM00829"/>
    </source>
</evidence>
<reference evidence="2 3" key="1">
    <citation type="submission" date="2020-04" db="EMBL/GenBank/DDBJ databases">
        <title>Zoogloea sp. G-4-1-14 isolated from soil.</title>
        <authorList>
            <person name="Dahal R.H."/>
        </authorList>
    </citation>
    <scope>NUCLEOTIDE SEQUENCE [LARGE SCALE GENOMIC DNA]</scope>
    <source>
        <strain evidence="2 3">G-4-1-14</strain>
    </source>
</reference>
<dbReference type="Pfam" id="PF13602">
    <property type="entry name" value="ADH_zinc_N_2"/>
    <property type="match status" value="1"/>
</dbReference>
<dbReference type="SUPFAM" id="SSF50129">
    <property type="entry name" value="GroES-like"/>
    <property type="match status" value="1"/>
</dbReference>
<dbReference type="InterPro" id="IPR036291">
    <property type="entry name" value="NAD(P)-bd_dom_sf"/>
</dbReference>
<accession>A0A848GC47</accession>
<comment type="caution">
    <text evidence="2">The sequence shown here is derived from an EMBL/GenBank/DDBJ whole genome shotgun (WGS) entry which is preliminary data.</text>
</comment>
<evidence type="ECO:0000313" key="3">
    <source>
        <dbReference type="Proteomes" id="UP000580043"/>
    </source>
</evidence>
<dbReference type="EMBL" id="JABBGA010000020">
    <property type="protein sequence ID" value="NML27973.1"/>
    <property type="molecule type" value="Genomic_DNA"/>
</dbReference>